<accession>A0ABV3Q9J2</accession>
<organism evidence="1 2">
    <name type="scientific">Rhodanobacter lycopersici</name>
    <dbReference type="NCBI Taxonomy" id="3162487"/>
    <lineage>
        <taxon>Bacteria</taxon>
        <taxon>Pseudomonadati</taxon>
        <taxon>Pseudomonadota</taxon>
        <taxon>Gammaproteobacteria</taxon>
        <taxon>Lysobacterales</taxon>
        <taxon>Rhodanobacteraceae</taxon>
        <taxon>Rhodanobacter</taxon>
    </lineage>
</organism>
<evidence type="ECO:0000313" key="1">
    <source>
        <dbReference type="EMBL" id="MEW9570244.1"/>
    </source>
</evidence>
<dbReference type="Proteomes" id="UP001556220">
    <property type="component" value="Unassembled WGS sequence"/>
</dbReference>
<dbReference type="RefSeq" id="WP_367852344.1">
    <property type="nucleotide sequence ID" value="NZ_JBFOHK010000001.1"/>
</dbReference>
<reference evidence="1 2" key="1">
    <citation type="submission" date="2024-06" db="EMBL/GenBank/DDBJ databases">
        <authorList>
            <person name="Woo H."/>
        </authorList>
    </citation>
    <scope>NUCLEOTIDE SEQUENCE [LARGE SCALE GENOMIC DNA]</scope>
    <source>
        <strain evidence="1 2">Si-c</strain>
    </source>
</reference>
<comment type="caution">
    <text evidence="1">The sequence shown here is derived from an EMBL/GenBank/DDBJ whole genome shotgun (WGS) entry which is preliminary data.</text>
</comment>
<sequence>MHCYRDLRITSHAFDESGIIDFVETFAQSTLGWSLPQGKSREYAALCGVPSCCLIHEPTTLPKAALHLTLYEAKRGANGVYMPNIIPLDCSSIASPEYNGIALRFARELRLRARQEDISIRVTLSKSELRLRDIIGGKVAWRLFQRYIGLFHESGHPNDLARLDAFICALSRYSKRWFDLDAFEFLLREELRWSEAMALRCRTRVGIGLDVLAASKKFSPK</sequence>
<keyword evidence="2" id="KW-1185">Reference proteome</keyword>
<gene>
    <name evidence="1" type="ORF">ABQJ54_00625</name>
</gene>
<proteinExistence type="predicted"/>
<evidence type="ECO:0000313" key="2">
    <source>
        <dbReference type="Proteomes" id="UP001556220"/>
    </source>
</evidence>
<protein>
    <submittedName>
        <fullName evidence="1">Uncharacterized protein</fullName>
    </submittedName>
</protein>
<name>A0ABV3Q9J2_9GAMM</name>
<dbReference type="EMBL" id="JBFOHK010000001">
    <property type="protein sequence ID" value="MEW9570244.1"/>
    <property type="molecule type" value="Genomic_DNA"/>
</dbReference>